<keyword evidence="9" id="KW-0325">Glycoprotein</keyword>
<evidence type="ECO:0008006" key="15">
    <source>
        <dbReference type="Google" id="ProtNLM"/>
    </source>
</evidence>
<feature type="transmembrane region" description="Helical" evidence="10">
    <location>
        <begin position="14"/>
        <end position="38"/>
    </location>
</feature>
<evidence type="ECO:0000313" key="14">
    <source>
        <dbReference type="Proteomes" id="UP000663870"/>
    </source>
</evidence>
<evidence type="ECO:0000256" key="1">
    <source>
        <dbReference type="ARBA" id="ARBA00004651"/>
    </source>
</evidence>
<evidence type="ECO:0000313" key="13">
    <source>
        <dbReference type="Proteomes" id="UP000663854"/>
    </source>
</evidence>
<evidence type="ECO:0000313" key="12">
    <source>
        <dbReference type="EMBL" id="CAF1194650.1"/>
    </source>
</evidence>
<name>A0A814JQN5_9BILA</name>
<sequence length="528" mass="60459">MDNYACRFMMVDRIYCASIVLILSSIAFLLSGILLIAFSDSLIKKTVKKECQLKQGTVVYKIWHDSPVPLYISIYVFDLANEIEFLNGGKPNLIQRGPFVYKEQRTKEDIRFYPNGTISYRESRNYTFDRSKSISDETFSFNTINVVYMTLINYLHMENVPDLFRQIIGAILSFVEKPIMQRTIKEYLWGYQDPILSILKKRLPQLVMDDQISAFASVVNEAQYETVLINNGVGFDENHNERINNLGKIERFNFSTSLSVWSNQYANMINGTDSTIWHPDARKDERIYTFMNDICRSVYLKYNQTHTNLFNINTYQYLLPNDAFANSSDNEGFCLNYTMANKIQQLKCLPSGLFSLTPCIHLNSNSLAIPLPIIASNPHFYAADQSVQDAVDGLTPDEMLHRSFMDIEPTTGIIMNGTRRMQFNVNVVNDSKINAISHIHPLVYPMFWVNEHGEIDKPNADIFHKKVSVPLTALIILKYLFLAIGILLFTTVIILLVYSRHNKNQTNAVVVVVVEPTTTTDETTPLLA</sequence>
<dbReference type="EMBL" id="CAJNOH010000439">
    <property type="protein sequence ID" value="CAF1040912.1"/>
    <property type="molecule type" value="Genomic_DNA"/>
</dbReference>
<keyword evidence="7" id="KW-1015">Disulfide bond</keyword>
<evidence type="ECO:0000313" key="11">
    <source>
        <dbReference type="EMBL" id="CAF1040912.1"/>
    </source>
</evidence>
<keyword evidence="14" id="KW-1185">Reference proteome</keyword>
<dbReference type="InterPro" id="IPR005428">
    <property type="entry name" value="CD36/SCARB1/SNMP1"/>
</dbReference>
<gene>
    <name evidence="12" type="ORF">JXQ802_LOCUS24078</name>
    <name evidence="11" type="ORF">PYM288_LOCUS16639</name>
</gene>
<evidence type="ECO:0000256" key="2">
    <source>
        <dbReference type="ARBA" id="ARBA00010532"/>
    </source>
</evidence>
<comment type="caution">
    <text evidence="11">The sequence shown here is derived from an EMBL/GenBank/DDBJ whole genome shotgun (WGS) entry which is preliminary data.</text>
</comment>
<dbReference type="AlphaFoldDB" id="A0A814JQN5"/>
<keyword evidence="4 10" id="KW-0812">Transmembrane</keyword>
<evidence type="ECO:0000256" key="6">
    <source>
        <dbReference type="ARBA" id="ARBA00023136"/>
    </source>
</evidence>
<evidence type="ECO:0000256" key="3">
    <source>
        <dbReference type="ARBA" id="ARBA00022475"/>
    </source>
</evidence>
<keyword evidence="3" id="KW-1003">Cell membrane</keyword>
<dbReference type="EMBL" id="CAJNOL010000772">
    <property type="protein sequence ID" value="CAF1194650.1"/>
    <property type="molecule type" value="Genomic_DNA"/>
</dbReference>
<organism evidence="11 13">
    <name type="scientific">Rotaria sordida</name>
    <dbReference type="NCBI Taxonomy" id="392033"/>
    <lineage>
        <taxon>Eukaryota</taxon>
        <taxon>Metazoa</taxon>
        <taxon>Spiralia</taxon>
        <taxon>Gnathifera</taxon>
        <taxon>Rotifera</taxon>
        <taxon>Eurotatoria</taxon>
        <taxon>Bdelloidea</taxon>
        <taxon>Philodinida</taxon>
        <taxon>Philodinidae</taxon>
        <taxon>Rotaria</taxon>
    </lineage>
</organism>
<dbReference type="InterPro" id="IPR002159">
    <property type="entry name" value="CD36_fam"/>
</dbReference>
<comment type="subcellular location">
    <subcellularLocation>
        <location evidence="1">Cell membrane</location>
        <topology evidence="1">Multi-pass membrane protein</topology>
    </subcellularLocation>
</comment>
<proteinExistence type="inferred from homology"/>
<protein>
    <recommendedName>
        <fullName evidence="15">Lysosome membrane protein 2</fullName>
    </recommendedName>
</protein>
<keyword evidence="6 10" id="KW-0472">Membrane</keyword>
<dbReference type="GO" id="GO:0005886">
    <property type="term" value="C:plasma membrane"/>
    <property type="evidence" value="ECO:0007669"/>
    <property type="project" value="UniProtKB-SubCell"/>
</dbReference>
<feature type="transmembrane region" description="Helical" evidence="10">
    <location>
        <begin position="476"/>
        <end position="498"/>
    </location>
</feature>
<dbReference type="Proteomes" id="UP000663870">
    <property type="component" value="Unassembled WGS sequence"/>
</dbReference>
<keyword evidence="5 10" id="KW-1133">Transmembrane helix</keyword>
<keyword evidence="8" id="KW-0675">Receptor</keyword>
<dbReference type="Proteomes" id="UP000663854">
    <property type="component" value="Unassembled WGS sequence"/>
</dbReference>
<dbReference type="Pfam" id="PF01130">
    <property type="entry name" value="CD36"/>
    <property type="match status" value="1"/>
</dbReference>
<dbReference type="PRINTS" id="PR01610">
    <property type="entry name" value="CD36ANTIGEN"/>
</dbReference>
<evidence type="ECO:0000256" key="5">
    <source>
        <dbReference type="ARBA" id="ARBA00022989"/>
    </source>
</evidence>
<evidence type="ECO:0000256" key="10">
    <source>
        <dbReference type="SAM" id="Phobius"/>
    </source>
</evidence>
<reference evidence="11" key="1">
    <citation type="submission" date="2021-02" db="EMBL/GenBank/DDBJ databases">
        <authorList>
            <person name="Nowell W R."/>
        </authorList>
    </citation>
    <scope>NUCLEOTIDE SEQUENCE</scope>
</reference>
<comment type="similarity">
    <text evidence="2">Belongs to the CD36 family.</text>
</comment>
<dbReference type="GO" id="GO:0005737">
    <property type="term" value="C:cytoplasm"/>
    <property type="evidence" value="ECO:0007669"/>
    <property type="project" value="TreeGrafter"/>
</dbReference>
<accession>A0A814JQN5</accession>
<evidence type="ECO:0000256" key="4">
    <source>
        <dbReference type="ARBA" id="ARBA00022692"/>
    </source>
</evidence>
<dbReference type="GO" id="GO:0005044">
    <property type="term" value="F:scavenger receptor activity"/>
    <property type="evidence" value="ECO:0007669"/>
    <property type="project" value="TreeGrafter"/>
</dbReference>
<evidence type="ECO:0000256" key="8">
    <source>
        <dbReference type="ARBA" id="ARBA00023170"/>
    </source>
</evidence>
<dbReference type="PRINTS" id="PR01609">
    <property type="entry name" value="CD36FAMILY"/>
</dbReference>
<evidence type="ECO:0000256" key="7">
    <source>
        <dbReference type="ARBA" id="ARBA00023157"/>
    </source>
</evidence>
<dbReference type="PANTHER" id="PTHR11923">
    <property type="entry name" value="SCAVENGER RECEPTOR CLASS B TYPE-1 SR-B1"/>
    <property type="match status" value="1"/>
</dbReference>
<evidence type="ECO:0000256" key="9">
    <source>
        <dbReference type="ARBA" id="ARBA00023180"/>
    </source>
</evidence>
<dbReference type="PANTHER" id="PTHR11923:SF51">
    <property type="entry name" value="LYSOSOME MEMBRANE PROTEIN 2"/>
    <property type="match status" value="1"/>
</dbReference>